<comment type="caution">
    <text evidence="2">The sequence shown here is derived from an EMBL/GenBank/DDBJ whole genome shotgun (WGS) entry which is preliminary data.</text>
</comment>
<protein>
    <submittedName>
        <fullName evidence="2">Uncharacterized protein</fullName>
    </submittedName>
</protein>
<dbReference type="GeneID" id="80910830"/>
<feature type="compositionally biased region" description="Basic and acidic residues" evidence="1">
    <location>
        <begin position="183"/>
        <end position="196"/>
    </location>
</feature>
<accession>A0A9W9CA22</accession>
<organism evidence="2 3">
    <name type="scientific">Didymosphaeria variabile</name>
    <dbReference type="NCBI Taxonomy" id="1932322"/>
    <lineage>
        <taxon>Eukaryota</taxon>
        <taxon>Fungi</taxon>
        <taxon>Dikarya</taxon>
        <taxon>Ascomycota</taxon>
        <taxon>Pezizomycotina</taxon>
        <taxon>Dothideomycetes</taxon>
        <taxon>Pleosporomycetidae</taxon>
        <taxon>Pleosporales</taxon>
        <taxon>Massarineae</taxon>
        <taxon>Didymosphaeriaceae</taxon>
        <taxon>Didymosphaeria</taxon>
    </lineage>
</organism>
<dbReference type="EMBL" id="JAPEUX010000005">
    <property type="protein sequence ID" value="KAJ4351955.1"/>
    <property type="molecule type" value="Genomic_DNA"/>
</dbReference>
<dbReference type="Proteomes" id="UP001140513">
    <property type="component" value="Unassembled WGS sequence"/>
</dbReference>
<gene>
    <name evidence="2" type="ORF">N0V89_007300</name>
</gene>
<feature type="compositionally biased region" description="Low complexity" evidence="1">
    <location>
        <begin position="33"/>
        <end position="47"/>
    </location>
</feature>
<proteinExistence type="predicted"/>
<dbReference type="AlphaFoldDB" id="A0A9W9CA22"/>
<feature type="compositionally biased region" description="Basic and acidic residues" evidence="1">
    <location>
        <begin position="1"/>
        <end position="14"/>
    </location>
</feature>
<name>A0A9W9CA22_9PLEO</name>
<evidence type="ECO:0000313" key="3">
    <source>
        <dbReference type="Proteomes" id="UP001140513"/>
    </source>
</evidence>
<feature type="compositionally biased region" description="Polar residues" evidence="1">
    <location>
        <begin position="111"/>
        <end position="122"/>
    </location>
</feature>
<sequence>MADTRQPDTIKPDEQEYSVECQDQPSGEPGAPPAHTSGSSSSTRPASFYTAQALGEQDTELNDRRSETDYNNATKGVTEYTAGQIAYVPPYKQDAGITGSASFPHARAFNTGDSHAPTSNAPVSGDNRPAATIFHAQTAQKPLREPRGPPAGDLSETKVRLGHKRLGFKLPENQARLTNSAEKLQRSDEYVEKEESVSEDLATHRRKDKGKKDD</sequence>
<evidence type="ECO:0000256" key="1">
    <source>
        <dbReference type="SAM" id="MobiDB-lite"/>
    </source>
</evidence>
<reference evidence="2" key="1">
    <citation type="submission" date="2022-10" db="EMBL/GenBank/DDBJ databases">
        <title>Tapping the CABI collections for fungal endophytes: first genome assemblies for Collariella, Neodidymelliopsis, Ascochyta clinopodiicola, Didymella pomorum, Didymosphaeria variabile, Neocosmospora piperis and Neocucurbitaria cava.</title>
        <authorList>
            <person name="Hill R."/>
        </authorList>
    </citation>
    <scope>NUCLEOTIDE SEQUENCE</scope>
    <source>
        <strain evidence="2">IMI 356815</strain>
    </source>
</reference>
<feature type="region of interest" description="Disordered" evidence="1">
    <location>
        <begin position="1"/>
        <end position="75"/>
    </location>
</feature>
<feature type="region of interest" description="Disordered" evidence="1">
    <location>
        <begin position="108"/>
        <end position="214"/>
    </location>
</feature>
<feature type="compositionally biased region" description="Basic residues" evidence="1">
    <location>
        <begin position="204"/>
        <end position="214"/>
    </location>
</feature>
<keyword evidence="3" id="KW-1185">Reference proteome</keyword>
<evidence type="ECO:0000313" key="2">
    <source>
        <dbReference type="EMBL" id="KAJ4351955.1"/>
    </source>
</evidence>
<dbReference type="RefSeq" id="XP_056070311.1">
    <property type="nucleotide sequence ID" value="XM_056216064.1"/>
</dbReference>